<evidence type="ECO:0000313" key="2">
    <source>
        <dbReference type="Proteomes" id="UP001595932"/>
    </source>
</evidence>
<organism evidence="1 2">
    <name type="scientific">Planococcus dechangensis</name>
    <dbReference type="NCBI Taxonomy" id="1176255"/>
    <lineage>
        <taxon>Bacteria</taxon>
        <taxon>Bacillati</taxon>
        <taxon>Bacillota</taxon>
        <taxon>Bacilli</taxon>
        <taxon>Bacillales</taxon>
        <taxon>Caryophanaceae</taxon>
        <taxon>Planococcus</taxon>
    </lineage>
</organism>
<name>A0ABV9MFD4_9BACL</name>
<protein>
    <submittedName>
        <fullName evidence="1">Abi family protein</fullName>
    </submittedName>
</protein>
<dbReference type="InterPro" id="IPR011664">
    <property type="entry name" value="Abi_system_AbiD/AbiF-like"/>
</dbReference>
<sequence length="322" mass="37379">MTKRGDVDMKSFATHDEQLAILKSRGLLIDDEAAAKRVLSRDNYYALIDGYKEPFLERDELKNPYGEELYEQGSRFGHILALYQFDRKLRMLVLGELLKFERSIKSKLAYRFSERFPDVDSFLESANYSADKAHFHERDRITATLNNLIESHKKRHRVRYPELREFYEKHKNLPLWVLVNFLSLGQITNFYTVIDQDLRARIAQDFADDTGVHGISLSAKELDEILSIAFPFRNKAAHEEVLYPFRLRSPLELSRLESELHQDKGSVTNGTTASLIKLLKAVSPPEEYEAFTRDLLELIRSLEEALPEGPYVRVMSEAGFRE</sequence>
<comment type="caution">
    <text evidence="1">The sequence shown here is derived from an EMBL/GenBank/DDBJ whole genome shotgun (WGS) entry which is preliminary data.</text>
</comment>
<proteinExistence type="predicted"/>
<accession>A0ABV9MFD4</accession>
<dbReference type="Pfam" id="PF07751">
    <property type="entry name" value="Abi_2"/>
    <property type="match status" value="1"/>
</dbReference>
<dbReference type="EMBL" id="JBHSGL010000015">
    <property type="protein sequence ID" value="MFC4714149.1"/>
    <property type="molecule type" value="Genomic_DNA"/>
</dbReference>
<reference evidence="2" key="1">
    <citation type="journal article" date="2019" name="Int. J. Syst. Evol. Microbiol.">
        <title>The Global Catalogue of Microorganisms (GCM) 10K type strain sequencing project: providing services to taxonomists for standard genome sequencing and annotation.</title>
        <authorList>
            <consortium name="The Broad Institute Genomics Platform"/>
            <consortium name="The Broad Institute Genome Sequencing Center for Infectious Disease"/>
            <person name="Wu L."/>
            <person name="Ma J."/>
        </authorList>
    </citation>
    <scope>NUCLEOTIDE SEQUENCE [LARGE SCALE GENOMIC DNA]</scope>
    <source>
        <strain evidence="2">CGMCC 1.12151</strain>
    </source>
</reference>
<gene>
    <name evidence="1" type="ORF">ACFO5U_14970</name>
</gene>
<keyword evidence="2" id="KW-1185">Reference proteome</keyword>
<dbReference type="Proteomes" id="UP001595932">
    <property type="component" value="Unassembled WGS sequence"/>
</dbReference>
<evidence type="ECO:0000313" key="1">
    <source>
        <dbReference type="EMBL" id="MFC4714149.1"/>
    </source>
</evidence>